<dbReference type="RefSeq" id="YP_010097086.1">
    <property type="nucleotide sequence ID" value="NC_055756.1"/>
</dbReference>
<name>A0A345BP38_9CAUD</name>
<organism evidence="1 2">
    <name type="scientific">crAssphage sp. isolate ctcc615</name>
    <dbReference type="NCBI Taxonomy" id="2989853"/>
    <lineage>
        <taxon>Viruses</taxon>
        <taxon>Duplodnaviria</taxon>
        <taxon>Heunggongvirae</taxon>
        <taxon>Uroviricota</taxon>
        <taxon>Caudoviricetes</taxon>
        <taxon>Crassvirales</taxon>
        <taxon>Intestiviridae</taxon>
        <taxon>Obtuvirinae</taxon>
        <taxon>Wotdevirus</taxon>
        <taxon>Wotdevirus murinus</taxon>
    </lineage>
</organism>
<dbReference type="EMBL" id="MH552500">
    <property type="protein sequence ID" value="AXF52209.1"/>
    <property type="molecule type" value="Genomic_DNA"/>
</dbReference>
<evidence type="ECO:0000313" key="1">
    <source>
        <dbReference type="EMBL" id="AXF52209.1"/>
    </source>
</evidence>
<dbReference type="Gene3D" id="3.40.50.300">
    <property type="entry name" value="P-loop containing nucleotide triphosphate hydrolases"/>
    <property type="match status" value="1"/>
</dbReference>
<dbReference type="Pfam" id="PF13604">
    <property type="entry name" value="AAA_30"/>
    <property type="match status" value="1"/>
</dbReference>
<dbReference type="Proteomes" id="UP000257457">
    <property type="component" value="Segment"/>
</dbReference>
<protein>
    <submittedName>
        <fullName evidence="1">AAA domain protein</fullName>
    </submittedName>
</protein>
<accession>A0A345BP38</accession>
<dbReference type="InterPro" id="IPR027417">
    <property type="entry name" value="P-loop_NTPase"/>
</dbReference>
<dbReference type="GeneID" id="65114748"/>
<keyword evidence="2" id="KW-1185">Reference proteome</keyword>
<reference evidence="1 2" key="1">
    <citation type="submission" date="2018-06" db="EMBL/GenBank/DDBJ databases">
        <title>Uncovering a Universe of Circular DNA Viruses in Animal Metagenomes.</title>
        <authorList>
            <person name="Tisza M."/>
            <person name="Buck C."/>
            <person name="Pastrana D."/>
            <person name="Welch N."/>
            <person name="Peretti A."/>
        </authorList>
    </citation>
    <scope>NUCLEOTIDE SEQUENCE [LARGE SCALE GENOMIC DNA]</scope>
    <source>
        <strain evidence="1">Ctcc615</strain>
    </source>
</reference>
<sequence>MNITSTSQANGKDPVSILGFTDDQRNAYSSLIDFINNPYDENDYKRALVGPAGTGKTYLVKALIKNCGLSYSTIGLSAPTHKACRVLFESIQIPNVKVNTLQSDLGLRLNFDVEKFDIDNPPFDPKGKIKIGNYQLYIVDESSMINRGLIMFLEKTCKTNKCKIIYIGDSSQLSPVNEKYSSAFKGIKTSKLTQVVRQGDDNPISYLLNLLRYDIEHKTFKFLEYISKNRSKFNEDNTKGYHVCNQSEFEKLININFNNEELTRNVDYAKIIAYTNNTVSAWNKFIRNIIIVDADKSVITKNDLIISYVTIVNQFNDCIIKNSEEYILKDVVNYTHPKYNLKGFMVRFTAIHGGSNTSPLFVIDHKDKFTIQMYVKLSRDLIQAAKAANSRTRAQRWRDYFSFKESCLLLTNIINPTTGNIEFSRDLDYGFSLTSHKS</sequence>
<proteinExistence type="predicted"/>
<evidence type="ECO:0000313" key="2">
    <source>
        <dbReference type="Proteomes" id="UP000257457"/>
    </source>
</evidence>
<dbReference type="SUPFAM" id="SSF52540">
    <property type="entry name" value="P-loop containing nucleoside triphosphate hydrolases"/>
    <property type="match status" value="2"/>
</dbReference>